<dbReference type="InterPro" id="IPR035985">
    <property type="entry name" value="Ubiquitin-activating_enz"/>
</dbReference>
<dbReference type="GO" id="GO:0008641">
    <property type="term" value="F:ubiquitin-like modifier activating enzyme activity"/>
    <property type="evidence" value="ECO:0007669"/>
    <property type="project" value="InterPro"/>
</dbReference>
<sequence length="270" mass="31056">CRYEGCELHTISAVIGGVAAQEGVKLLTHQFVPLNNTFVRIHDLVEAFATLRREGSISPDLDMMLTLVIREVIDVCGDLDEFTEEEFVEAARGCQCLWVPSPEPQEKFHCRFRPRIHITEAFEDRLRTDKLRRWCHRNDIKEAAREEEMQECTFWPETTLRPSYLPRKKFVGSFQRLTEPRKAYKNKYPDLEPTGLRLATSTHERFAEMLRTQKTKPTTPIVGVTNGAVAAESVPGTLFPGPMYTCLVSNCPIRDTSSLLHFEFTDWDFD</sequence>
<organism evidence="1 2">
    <name type="scientific">Perkinsus olseni</name>
    <name type="common">Perkinsus atlanticus</name>
    <dbReference type="NCBI Taxonomy" id="32597"/>
    <lineage>
        <taxon>Eukaryota</taxon>
        <taxon>Sar</taxon>
        <taxon>Alveolata</taxon>
        <taxon>Perkinsozoa</taxon>
        <taxon>Perkinsea</taxon>
        <taxon>Perkinsida</taxon>
        <taxon>Perkinsidae</taxon>
        <taxon>Perkinsus</taxon>
    </lineage>
</organism>
<dbReference type="EMBL" id="JABANM010035479">
    <property type="protein sequence ID" value="KAF4697948.1"/>
    <property type="molecule type" value="Genomic_DNA"/>
</dbReference>
<name>A0A7J6PPA9_PEROL</name>
<feature type="non-terminal residue" evidence="1">
    <location>
        <position position="1"/>
    </location>
</feature>
<dbReference type="AlphaFoldDB" id="A0A7J6PPA9"/>
<reference evidence="1 2" key="1">
    <citation type="submission" date="2020-04" db="EMBL/GenBank/DDBJ databases">
        <title>Perkinsus olseni comparative genomics.</title>
        <authorList>
            <person name="Bogema D.R."/>
        </authorList>
    </citation>
    <scope>NUCLEOTIDE SEQUENCE [LARGE SCALE GENOMIC DNA]</scope>
    <source>
        <strain evidence="1">ATCC PRA-205</strain>
    </source>
</reference>
<evidence type="ECO:0000313" key="1">
    <source>
        <dbReference type="EMBL" id="KAF4697948.1"/>
    </source>
</evidence>
<evidence type="ECO:0000313" key="2">
    <source>
        <dbReference type="Proteomes" id="UP000574390"/>
    </source>
</evidence>
<proteinExistence type="predicted"/>
<dbReference type="Proteomes" id="UP000574390">
    <property type="component" value="Unassembled WGS sequence"/>
</dbReference>
<protein>
    <submittedName>
        <fullName evidence="1">NEDD8-activating enzyme E1 regulatory subunit</fullName>
    </submittedName>
</protein>
<comment type="caution">
    <text evidence="1">The sequence shown here is derived from an EMBL/GenBank/DDBJ whole genome shotgun (WGS) entry which is preliminary data.</text>
</comment>
<gene>
    <name evidence="1" type="primary">NAE1_2</name>
    <name evidence="1" type="ORF">FOZ62_013957</name>
</gene>
<dbReference type="SUPFAM" id="SSF69572">
    <property type="entry name" value="Activating enzymes of the ubiquitin-like proteins"/>
    <property type="match status" value="1"/>
</dbReference>
<accession>A0A7J6PPA9</accession>
<dbReference type="Gene3D" id="3.40.50.12550">
    <property type="entry name" value="Ubiquitin-activating enzyme E1, inactive adenylation domain, subdomain 2"/>
    <property type="match status" value="1"/>
</dbReference>